<evidence type="ECO:0000256" key="3">
    <source>
        <dbReference type="SAM" id="Phobius"/>
    </source>
</evidence>
<dbReference type="Pfam" id="PF07690">
    <property type="entry name" value="MFS_1"/>
    <property type="match status" value="1"/>
</dbReference>
<keyword evidence="3" id="KW-0472">Membrane</keyword>
<dbReference type="InterPro" id="IPR050327">
    <property type="entry name" value="Proton-linked_MCT"/>
</dbReference>
<dbReference type="PANTHER" id="PTHR11360">
    <property type="entry name" value="MONOCARBOXYLATE TRANSPORTER"/>
    <property type="match status" value="1"/>
</dbReference>
<evidence type="ECO:0000259" key="4">
    <source>
        <dbReference type="PROSITE" id="PS50850"/>
    </source>
</evidence>
<feature type="transmembrane region" description="Helical" evidence="3">
    <location>
        <begin position="331"/>
        <end position="350"/>
    </location>
</feature>
<evidence type="ECO:0000256" key="1">
    <source>
        <dbReference type="ARBA" id="ARBA00004141"/>
    </source>
</evidence>
<name>A0ABR1FFB5_9ASCO</name>
<accession>A0ABR1FFB5</accession>
<protein>
    <submittedName>
        <fullName evidence="5">Major facilitator superfamily domain-containing protein</fullName>
    </submittedName>
</protein>
<keyword evidence="3" id="KW-1133">Transmembrane helix</keyword>
<dbReference type="SUPFAM" id="SSF103473">
    <property type="entry name" value="MFS general substrate transporter"/>
    <property type="match status" value="1"/>
</dbReference>
<dbReference type="CDD" id="cd17352">
    <property type="entry name" value="MFS_MCT_SLC16"/>
    <property type="match status" value="1"/>
</dbReference>
<keyword evidence="6" id="KW-1185">Reference proteome</keyword>
<feature type="transmembrane region" description="Helical" evidence="3">
    <location>
        <begin position="130"/>
        <end position="149"/>
    </location>
</feature>
<dbReference type="InterPro" id="IPR011701">
    <property type="entry name" value="MFS"/>
</dbReference>
<gene>
    <name evidence="5" type="ORF">BZA70DRAFT_309235</name>
</gene>
<dbReference type="PROSITE" id="PS50850">
    <property type="entry name" value="MFS"/>
    <property type="match status" value="1"/>
</dbReference>
<feature type="domain" description="Major facilitator superfamily (MFS) profile" evidence="4">
    <location>
        <begin position="62"/>
        <end position="446"/>
    </location>
</feature>
<comment type="similarity">
    <text evidence="2">Belongs to the major facilitator superfamily. Monocarboxylate porter (TC 2.A.1.13) family.</text>
</comment>
<evidence type="ECO:0000256" key="2">
    <source>
        <dbReference type="ARBA" id="ARBA00006727"/>
    </source>
</evidence>
<dbReference type="RefSeq" id="XP_064771577.1">
    <property type="nucleotide sequence ID" value="XM_064914878.1"/>
</dbReference>
<feature type="transmembrane region" description="Helical" evidence="3">
    <location>
        <begin position="61"/>
        <end position="83"/>
    </location>
</feature>
<feature type="transmembrane region" description="Helical" evidence="3">
    <location>
        <begin position="356"/>
        <end position="379"/>
    </location>
</feature>
<dbReference type="EMBL" id="JBBJBU010000001">
    <property type="protein sequence ID" value="KAK7208544.1"/>
    <property type="molecule type" value="Genomic_DNA"/>
</dbReference>
<comment type="caution">
    <text evidence="5">The sequence shown here is derived from an EMBL/GenBank/DDBJ whole genome shotgun (WGS) entry which is preliminary data.</text>
</comment>
<feature type="transmembrane region" description="Helical" evidence="3">
    <location>
        <begin position="187"/>
        <end position="208"/>
    </location>
</feature>
<feature type="transmembrane region" description="Helical" evidence="3">
    <location>
        <begin position="391"/>
        <end position="414"/>
    </location>
</feature>
<dbReference type="Proteomes" id="UP001498771">
    <property type="component" value="Unassembled WGS sequence"/>
</dbReference>
<feature type="transmembrane region" description="Helical" evidence="3">
    <location>
        <begin position="103"/>
        <end position="123"/>
    </location>
</feature>
<comment type="subcellular location">
    <subcellularLocation>
        <location evidence="1">Membrane</location>
        <topology evidence="1">Multi-pass membrane protein</topology>
    </subcellularLocation>
</comment>
<dbReference type="InterPro" id="IPR020846">
    <property type="entry name" value="MFS_dom"/>
</dbReference>
<keyword evidence="3" id="KW-0812">Transmembrane</keyword>
<dbReference type="InterPro" id="IPR036259">
    <property type="entry name" value="MFS_trans_sf"/>
</dbReference>
<feature type="transmembrane region" description="Helical" evidence="3">
    <location>
        <begin position="220"/>
        <end position="240"/>
    </location>
</feature>
<feature type="transmembrane region" description="Helical" evidence="3">
    <location>
        <begin position="261"/>
        <end position="280"/>
    </location>
</feature>
<evidence type="ECO:0000313" key="6">
    <source>
        <dbReference type="Proteomes" id="UP001498771"/>
    </source>
</evidence>
<sequence>MVKSEFSSGYSTRVNSDGDEDYNIANTAVYKSESAADENTALLSSEKNDGLEALDVSRGAWMSLIGSTSGMLTTFGYVVVIGIFQEYYQSNQLMNYSPSEISWITSMEIFLTIFMAAFVGAAYDVIGPKPLIIPGTILMTVGIMLTSISTQYYQIMLSQGVLTAIGGAMIFHACAPAISSWFDKYRATALGIGNAGSALGGVFIPVIFRQVVDYAGFGWAVRAIGFVLLFVSSISCLLTTSRVPPPGPQKIDLYKTYIVPFKYLPFTFTAVGVFIVYWGVFIPQNYIPSHAVAHGVSPGLANYLISILNAVSIFGRILPGMFADKFGRFNSYFLCCFMAGLLTLAIWIPAQSVGVIILYAASYGFFSGAATSVWHSVIADISPSEEIGARLGTVNSFMSFATLSGGPIAGAIITSNGGEYYGAATFAGVVMIVGSFFILAGKVAHTGDIWSRK</sequence>
<feature type="transmembrane region" description="Helical" evidence="3">
    <location>
        <begin position="300"/>
        <end position="319"/>
    </location>
</feature>
<dbReference type="GeneID" id="90040390"/>
<feature type="transmembrane region" description="Helical" evidence="3">
    <location>
        <begin position="155"/>
        <end position="175"/>
    </location>
</feature>
<proteinExistence type="inferred from homology"/>
<dbReference type="PANTHER" id="PTHR11360:SF319">
    <property type="entry name" value="MAJOR FACILITATOR SUPERFAMILY (MFS) PROFILE DOMAIN-CONTAINING PROTEIN"/>
    <property type="match status" value="1"/>
</dbReference>
<feature type="transmembrane region" description="Helical" evidence="3">
    <location>
        <begin position="420"/>
        <end position="444"/>
    </location>
</feature>
<dbReference type="Gene3D" id="1.20.1250.20">
    <property type="entry name" value="MFS general substrate transporter like domains"/>
    <property type="match status" value="2"/>
</dbReference>
<evidence type="ECO:0000313" key="5">
    <source>
        <dbReference type="EMBL" id="KAK7208544.1"/>
    </source>
</evidence>
<organism evidence="5 6">
    <name type="scientific">Myxozyma melibiosi</name>
    <dbReference type="NCBI Taxonomy" id="54550"/>
    <lineage>
        <taxon>Eukaryota</taxon>
        <taxon>Fungi</taxon>
        <taxon>Dikarya</taxon>
        <taxon>Ascomycota</taxon>
        <taxon>Saccharomycotina</taxon>
        <taxon>Lipomycetes</taxon>
        <taxon>Lipomycetales</taxon>
        <taxon>Lipomycetaceae</taxon>
        <taxon>Myxozyma</taxon>
    </lineage>
</organism>
<reference evidence="5 6" key="1">
    <citation type="submission" date="2024-03" db="EMBL/GenBank/DDBJ databases">
        <title>Genome-scale model development and genomic sequencing of the oleaginous clade Lipomyces.</title>
        <authorList>
            <consortium name="Lawrence Berkeley National Laboratory"/>
            <person name="Czajka J.J."/>
            <person name="Han Y."/>
            <person name="Kim J."/>
            <person name="Mondo S.J."/>
            <person name="Hofstad B.A."/>
            <person name="Robles A."/>
            <person name="Haridas S."/>
            <person name="Riley R."/>
            <person name="LaButti K."/>
            <person name="Pangilinan J."/>
            <person name="Andreopoulos W."/>
            <person name="Lipzen A."/>
            <person name="Yan J."/>
            <person name="Wang M."/>
            <person name="Ng V."/>
            <person name="Grigoriev I.V."/>
            <person name="Spatafora J.W."/>
            <person name="Magnuson J.K."/>
            <person name="Baker S.E."/>
            <person name="Pomraning K.R."/>
        </authorList>
    </citation>
    <scope>NUCLEOTIDE SEQUENCE [LARGE SCALE GENOMIC DNA]</scope>
    <source>
        <strain evidence="5 6">Phaff 52-87</strain>
    </source>
</reference>